<evidence type="ECO:0000256" key="8">
    <source>
        <dbReference type="ARBA" id="ARBA00022691"/>
    </source>
</evidence>
<evidence type="ECO:0000256" key="4">
    <source>
        <dbReference type="ARBA" id="ARBA00013346"/>
    </source>
</evidence>
<keyword evidence="7" id="KW-0808">Transferase</keyword>
<keyword evidence="6" id="KW-0489">Methyltransferase</keyword>
<keyword evidence="5" id="KW-0963">Cytoplasm</keyword>
<dbReference type="OrthoDB" id="9810066at2"/>
<dbReference type="RefSeq" id="WP_039190037.1">
    <property type="nucleotide sequence ID" value="NZ_JRFJ01000001.1"/>
</dbReference>
<evidence type="ECO:0000256" key="10">
    <source>
        <dbReference type="ARBA" id="ARBA00031323"/>
    </source>
</evidence>
<dbReference type="SUPFAM" id="SSF53335">
    <property type="entry name" value="S-adenosyl-L-methionine-dependent methyltransferases"/>
    <property type="match status" value="1"/>
</dbReference>
<dbReference type="GO" id="GO:0032259">
    <property type="term" value="P:methylation"/>
    <property type="evidence" value="ECO:0007669"/>
    <property type="project" value="UniProtKB-KW"/>
</dbReference>
<evidence type="ECO:0000256" key="6">
    <source>
        <dbReference type="ARBA" id="ARBA00022603"/>
    </source>
</evidence>
<evidence type="ECO:0000313" key="12">
    <source>
        <dbReference type="EMBL" id="KHJ56351.1"/>
    </source>
</evidence>
<dbReference type="EMBL" id="JRFJ01000001">
    <property type="protein sequence ID" value="KHJ56351.1"/>
    <property type="molecule type" value="Genomic_DNA"/>
</dbReference>
<evidence type="ECO:0000256" key="11">
    <source>
        <dbReference type="ARBA" id="ARBA00031350"/>
    </source>
</evidence>
<evidence type="ECO:0000256" key="7">
    <source>
        <dbReference type="ARBA" id="ARBA00022679"/>
    </source>
</evidence>
<keyword evidence="8" id="KW-0949">S-adenosyl-L-methionine</keyword>
<evidence type="ECO:0000256" key="2">
    <source>
        <dbReference type="ARBA" id="ARBA00005369"/>
    </source>
</evidence>
<evidence type="ECO:0000256" key="5">
    <source>
        <dbReference type="ARBA" id="ARBA00022490"/>
    </source>
</evidence>
<accession>A0A0B1QAE9</accession>
<sequence length="223" mass="24122">MSDTRGARPGTEADREQLAAFLLSMRSRLGADGRMLSALETVPRRIFLPGVRGDLYAAQSFPLPCGETMPSAELTVRCLMELKVQPDSRILEIGTGSGYCSALLARLGARVTTMERYRTLHREASERAKALGFENITFLHEDGARGHAEGGPYDRIIVHAAMSGVPKPLFEQLASHGVLLCALGPSGGMQRLVRHEKAGSRLEEAVVGTVWWQPLKAGKAAAL</sequence>
<evidence type="ECO:0000256" key="9">
    <source>
        <dbReference type="ARBA" id="ARBA00030757"/>
    </source>
</evidence>
<protein>
    <recommendedName>
        <fullName evidence="4">Protein-L-isoaspartate O-methyltransferase</fullName>
        <ecNumber evidence="3">2.1.1.77</ecNumber>
    </recommendedName>
    <alternativeName>
        <fullName evidence="11">L-isoaspartyl protein carboxyl methyltransferase</fullName>
    </alternativeName>
    <alternativeName>
        <fullName evidence="9">Protein L-isoaspartyl methyltransferase</fullName>
    </alternativeName>
    <alternativeName>
        <fullName evidence="10">Protein-beta-aspartate methyltransferase</fullName>
    </alternativeName>
</protein>
<proteinExistence type="inferred from homology"/>
<dbReference type="GO" id="GO:0005737">
    <property type="term" value="C:cytoplasm"/>
    <property type="evidence" value="ECO:0007669"/>
    <property type="project" value="UniProtKB-SubCell"/>
</dbReference>
<dbReference type="PANTHER" id="PTHR11579">
    <property type="entry name" value="PROTEIN-L-ISOASPARTATE O-METHYLTRANSFERASE"/>
    <property type="match status" value="1"/>
</dbReference>
<dbReference type="Pfam" id="PF01135">
    <property type="entry name" value="PCMT"/>
    <property type="match status" value="1"/>
</dbReference>
<dbReference type="InterPro" id="IPR000682">
    <property type="entry name" value="PCMT"/>
</dbReference>
<dbReference type="Proteomes" id="UP000030826">
    <property type="component" value="Unassembled WGS sequence"/>
</dbReference>
<dbReference type="Gene3D" id="3.40.50.150">
    <property type="entry name" value="Vaccinia Virus protein VP39"/>
    <property type="match status" value="1"/>
</dbReference>
<dbReference type="InterPro" id="IPR029063">
    <property type="entry name" value="SAM-dependent_MTases_sf"/>
</dbReference>
<dbReference type="PANTHER" id="PTHR11579:SF0">
    <property type="entry name" value="PROTEIN-L-ISOASPARTATE(D-ASPARTATE) O-METHYLTRANSFERASE"/>
    <property type="match status" value="1"/>
</dbReference>
<evidence type="ECO:0000256" key="1">
    <source>
        <dbReference type="ARBA" id="ARBA00004496"/>
    </source>
</evidence>
<gene>
    <name evidence="12" type="ORF">LA66_07385</name>
</gene>
<dbReference type="AlphaFoldDB" id="A0A0B1QAE9"/>
<organism evidence="12 13">
    <name type="scientific">Aureimonas altamirensis</name>
    <dbReference type="NCBI Taxonomy" id="370622"/>
    <lineage>
        <taxon>Bacteria</taxon>
        <taxon>Pseudomonadati</taxon>
        <taxon>Pseudomonadota</taxon>
        <taxon>Alphaproteobacteria</taxon>
        <taxon>Hyphomicrobiales</taxon>
        <taxon>Aurantimonadaceae</taxon>
        <taxon>Aureimonas</taxon>
    </lineage>
</organism>
<comment type="similarity">
    <text evidence="2">Belongs to the methyltransferase superfamily. L-isoaspartyl/D-aspartyl protein methyltransferase family.</text>
</comment>
<dbReference type="CDD" id="cd02440">
    <property type="entry name" value="AdoMet_MTases"/>
    <property type="match status" value="1"/>
</dbReference>
<evidence type="ECO:0000256" key="3">
    <source>
        <dbReference type="ARBA" id="ARBA00011890"/>
    </source>
</evidence>
<comment type="subcellular location">
    <subcellularLocation>
        <location evidence="1">Cytoplasm</location>
    </subcellularLocation>
</comment>
<reference evidence="12 13" key="1">
    <citation type="submission" date="2014-09" db="EMBL/GenBank/DDBJ databases">
        <title>Isolation and characterization of Aurantimonas altamirensis ON-56566 from clinical sample following a dog bite.</title>
        <authorList>
            <person name="Eshaghi A."/>
            <person name="Li A."/>
            <person name="Shahinas D."/>
            <person name="Bahn P."/>
            <person name="Kus J.V."/>
            <person name="Patel S.N."/>
        </authorList>
    </citation>
    <scope>NUCLEOTIDE SEQUENCE [LARGE SCALE GENOMIC DNA]</scope>
    <source>
        <strain evidence="12 13">ON-56566</strain>
    </source>
</reference>
<name>A0A0B1QAE9_9HYPH</name>
<evidence type="ECO:0000313" key="13">
    <source>
        <dbReference type="Proteomes" id="UP000030826"/>
    </source>
</evidence>
<dbReference type="STRING" id="370622.LA66_07385"/>
<comment type="caution">
    <text evidence="12">The sequence shown here is derived from an EMBL/GenBank/DDBJ whole genome shotgun (WGS) entry which is preliminary data.</text>
</comment>
<dbReference type="EC" id="2.1.1.77" evidence="3"/>
<dbReference type="GO" id="GO:0004719">
    <property type="term" value="F:protein-L-isoaspartate (D-aspartate) O-methyltransferase activity"/>
    <property type="evidence" value="ECO:0007669"/>
    <property type="project" value="UniProtKB-EC"/>
</dbReference>